<dbReference type="GO" id="GO:0008509">
    <property type="term" value="F:monoatomic anion transmembrane transporter activity"/>
    <property type="evidence" value="ECO:0007669"/>
    <property type="project" value="InterPro"/>
</dbReference>
<dbReference type="InterPro" id="IPR016152">
    <property type="entry name" value="PTrfase/Anion_transptr"/>
</dbReference>
<dbReference type="InterPro" id="IPR013769">
    <property type="entry name" value="Band3_cytoplasmic_dom"/>
</dbReference>
<feature type="domain" description="Band 3 cytoplasmic" evidence="2">
    <location>
        <begin position="17"/>
        <end position="276"/>
    </location>
</feature>
<evidence type="ECO:0000313" key="4">
    <source>
        <dbReference type="Proteomes" id="UP001230188"/>
    </source>
</evidence>
<sequence>MDTTIDEKNLTMLRRKHLFVEMHELNDREWHETRRCNYGLEEDLEGSGWSRAHLPKVSMFRMMALRERLRPELVILDIGEDDESRYDKPSLEPVAQAIANHPAKEKKSGAIEDARARRLANSLLEERRARRTNHEDLPRAGSFSRLAELLSSSSSSSQRSSSEPPPPPPQEEQQSPPEPRRANSARSRRMTFPKSKLARPSLLVAAIPARSDALKPLAEEEAVHVLIEDQFDLLKENAVVVVRLRTPAPSGLEERVEEDWSKQQLLPRFIALGPRVVRKRQKKTGGTWRWVPRWRR</sequence>
<organism evidence="3 4">
    <name type="scientific">Chrysophaeum taylorii</name>
    <dbReference type="NCBI Taxonomy" id="2483200"/>
    <lineage>
        <taxon>Eukaryota</taxon>
        <taxon>Sar</taxon>
        <taxon>Stramenopiles</taxon>
        <taxon>Ochrophyta</taxon>
        <taxon>Pelagophyceae</taxon>
        <taxon>Pelagomonadales</taxon>
        <taxon>Pelagomonadaceae</taxon>
        <taxon>Chrysophaeum</taxon>
    </lineage>
</organism>
<comment type="caution">
    <text evidence="3">The sequence shown here is derived from an EMBL/GenBank/DDBJ whole genome shotgun (WGS) entry which is preliminary data.</text>
</comment>
<protein>
    <recommendedName>
        <fullName evidence="2">Band 3 cytoplasmic domain-containing protein</fullName>
    </recommendedName>
</protein>
<gene>
    <name evidence="3" type="ORF">CTAYLR_001678</name>
</gene>
<dbReference type="SUPFAM" id="SSF55804">
    <property type="entry name" value="Phoshotransferase/anion transport protein"/>
    <property type="match status" value="1"/>
</dbReference>
<reference evidence="3" key="1">
    <citation type="submission" date="2023-01" db="EMBL/GenBank/DDBJ databases">
        <title>Metagenome sequencing of chrysophaentin producing Chrysophaeum taylorii.</title>
        <authorList>
            <person name="Davison J."/>
            <person name="Bewley C."/>
        </authorList>
    </citation>
    <scope>NUCLEOTIDE SEQUENCE</scope>
    <source>
        <strain evidence="3">NIES-1699</strain>
    </source>
</reference>
<proteinExistence type="predicted"/>
<dbReference type="GO" id="GO:0016020">
    <property type="term" value="C:membrane"/>
    <property type="evidence" value="ECO:0007669"/>
    <property type="project" value="InterPro"/>
</dbReference>
<dbReference type="Gene3D" id="3.40.930.10">
    <property type="entry name" value="Mannitol-specific EII, Chain A"/>
    <property type="match status" value="1"/>
</dbReference>
<evidence type="ECO:0000259" key="2">
    <source>
        <dbReference type="Pfam" id="PF07565"/>
    </source>
</evidence>
<dbReference type="AlphaFoldDB" id="A0AAD7U5D1"/>
<feature type="region of interest" description="Disordered" evidence="1">
    <location>
        <begin position="148"/>
        <end position="194"/>
    </location>
</feature>
<keyword evidence="4" id="KW-1185">Reference proteome</keyword>
<dbReference type="Pfam" id="PF07565">
    <property type="entry name" value="Band_3_cyto"/>
    <property type="match status" value="1"/>
</dbReference>
<evidence type="ECO:0000313" key="3">
    <source>
        <dbReference type="EMBL" id="KAJ8598566.1"/>
    </source>
</evidence>
<dbReference type="Proteomes" id="UP001230188">
    <property type="component" value="Unassembled WGS sequence"/>
</dbReference>
<evidence type="ECO:0000256" key="1">
    <source>
        <dbReference type="SAM" id="MobiDB-lite"/>
    </source>
</evidence>
<dbReference type="EMBL" id="JAQMWT010000670">
    <property type="protein sequence ID" value="KAJ8598566.1"/>
    <property type="molecule type" value="Genomic_DNA"/>
</dbReference>
<feature type="compositionally biased region" description="Low complexity" evidence="1">
    <location>
        <begin position="151"/>
        <end position="162"/>
    </location>
</feature>
<name>A0AAD7U5D1_9STRA</name>
<accession>A0AAD7U5D1</accession>